<dbReference type="STRING" id="67003.A0A1X0PAL9"/>
<evidence type="ECO:0000313" key="2">
    <source>
        <dbReference type="EMBL" id="ORC93500.1"/>
    </source>
</evidence>
<evidence type="ECO:0000256" key="1">
    <source>
        <dbReference type="SAM" id="Phobius"/>
    </source>
</evidence>
<organism evidence="2 3">
    <name type="scientific">Trypanosoma theileri</name>
    <dbReference type="NCBI Taxonomy" id="67003"/>
    <lineage>
        <taxon>Eukaryota</taxon>
        <taxon>Discoba</taxon>
        <taxon>Euglenozoa</taxon>
        <taxon>Kinetoplastea</taxon>
        <taxon>Metakinetoplastina</taxon>
        <taxon>Trypanosomatida</taxon>
        <taxon>Trypanosomatidae</taxon>
        <taxon>Trypanosoma</taxon>
    </lineage>
</organism>
<proteinExistence type="predicted"/>
<keyword evidence="1" id="KW-0472">Membrane</keyword>
<dbReference type="Proteomes" id="UP000192257">
    <property type="component" value="Unassembled WGS sequence"/>
</dbReference>
<dbReference type="VEuPathDB" id="TriTrypDB:TM35_000013770"/>
<dbReference type="AlphaFoldDB" id="A0A1X0PAL9"/>
<keyword evidence="3" id="KW-1185">Reference proteome</keyword>
<dbReference type="GeneID" id="39980838"/>
<feature type="transmembrane region" description="Helical" evidence="1">
    <location>
        <begin position="40"/>
        <end position="61"/>
    </location>
</feature>
<keyword evidence="1" id="KW-0812">Transmembrane</keyword>
<dbReference type="OrthoDB" id="268545at2759"/>
<comment type="caution">
    <text evidence="2">The sequence shown here is derived from an EMBL/GenBank/DDBJ whole genome shotgun (WGS) entry which is preliminary data.</text>
</comment>
<evidence type="ECO:0000313" key="3">
    <source>
        <dbReference type="Proteomes" id="UP000192257"/>
    </source>
</evidence>
<protein>
    <submittedName>
        <fullName evidence="2">Uncharacterized protein</fullName>
    </submittedName>
</protein>
<reference evidence="2 3" key="1">
    <citation type="submission" date="2017-03" db="EMBL/GenBank/DDBJ databases">
        <title>An alternative strategy for trypanosome survival in the mammalian bloodstream revealed through genome and transcriptome analysis of the ubiquitous bovine parasite Trypanosoma (Megatrypanum) theileri.</title>
        <authorList>
            <person name="Kelly S."/>
            <person name="Ivens A."/>
            <person name="Mott A."/>
            <person name="O'Neill E."/>
            <person name="Emms D."/>
            <person name="Macleod O."/>
            <person name="Voorheis P."/>
            <person name="Matthews J."/>
            <person name="Matthews K."/>
            <person name="Carrington M."/>
        </authorList>
    </citation>
    <scope>NUCLEOTIDE SEQUENCE [LARGE SCALE GENOMIC DNA]</scope>
    <source>
        <strain evidence="2">Edinburgh</strain>
    </source>
</reference>
<dbReference type="EMBL" id="NBCO01000001">
    <property type="protein sequence ID" value="ORC93500.1"/>
    <property type="molecule type" value="Genomic_DNA"/>
</dbReference>
<sequence>MFRRLGARAGSLARPTNNNSGNVNNAVSVARRHLEPMSTWYLASWTFVWYYAFFFWMPMVWTDLMVPSFVYNKLPVIHFVQERRAEQKLRRVLDETCTEWTEELDQAHITEAIARSFKL</sequence>
<name>A0A1X0PAL9_9TRYP</name>
<gene>
    <name evidence="2" type="ORF">TM35_000013770</name>
</gene>
<keyword evidence="1" id="KW-1133">Transmembrane helix</keyword>
<dbReference type="RefSeq" id="XP_028887566.1">
    <property type="nucleotide sequence ID" value="XM_029021058.1"/>
</dbReference>
<accession>A0A1X0PAL9</accession>